<evidence type="ECO:0000259" key="5">
    <source>
        <dbReference type="SMART" id="SM00849"/>
    </source>
</evidence>
<dbReference type="EMBL" id="UINC01001372">
    <property type="protein sequence ID" value="SUZ79080.1"/>
    <property type="molecule type" value="Genomic_DNA"/>
</dbReference>
<dbReference type="PANTHER" id="PTHR43694">
    <property type="entry name" value="RIBONUCLEASE J"/>
    <property type="match status" value="1"/>
</dbReference>
<evidence type="ECO:0000256" key="2">
    <source>
        <dbReference type="ARBA" id="ARBA00022722"/>
    </source>
</evidence>
<evidence type="ECO:0000256" key="1">
    <source>
        <dbReference type="ARBA" id="ARBA00022490"/>
    </source>
</evidence>
<organism evidence="6">
    <name type="scientific">marine metagenome</name>
    <dbReference type="NCBI Taxonomy" id="408172"/>
    <lineage>
        <taxon>unclassified sequences</taxon>
        <taxon>metagenomes</taxon>
        <taxon>ecological metagenomes</taxon>
    </lineage>
</organism>
<evidence type="ECO:0000313" key="6">
    <source>
        <dbReference type="EMBL" id="SUZ79080.1"/>
    </source>
</evidence>
<dbReference type="Pfam" id="PF00753">
    <property type="entry name" value="Lactamase_B"/>
    <property type="match status" value="1"/>
</dbReference>
<dbReference type="CDD" id="cd07714">
    <property type="entry name" value="RNaseJ_MBL-fold"/>
    <property type="match status" value="1"/>
</dbReference>
<dbReference type="InterPro" id="IPR004613">
    <property type="entry name" value="RNase_J"/>
</dbReference>
<name>A0A381QJB6_9ZZZZ</name>
<dbReference type="InterPro" id="IPR041636">
    <property type="entry name" value="RNase_J_C"/>
</dbReference>
<keyword evidence="4" id="KW-0694">RNA-binding</keyword>
<dbReference type="NCBIfam" id="TIGR00649">
    <property type="entry name" value="MG423"/>
    <property type="match status" value="1"/>
</dbReference>
<dbReference type="SMART" id="SM00849">
    <property type="entry name" value="Lactamase_B"/>
    <property type="match status" value="1"/>
</dbReference>
<reference evidence="6" key="1">
    <citation type="submission" date="2018-05" db="EMBL/GenBank/DDBJ databases">
        <authorList>
            <person name="Lanie J.A."/>
            <person name="Ng W.-L."/>
            <person name="Kazmierczak K.M."/>
            <person name="Andrzejewski T.M."/>
            <person name="Davidsen T.M."/>
            <person name="Wayne K.J."/>
            <person name="Tettelin H."/>
            <person name="Glass J.I."/>
            <person name="Rusch D."/>
            <person name="Podicherti R."/>
            <person name="Tsui H.-C.T."/>
            <person name="Winkler M.E."/>
        </authorList>
    </citation>
    <scope>NUCLEOTIDE SEQUENCE</scope>
</reference>
<dbReference type="Pfam" id="PF17770">
    <property type="entry name" value="RNase_J_C"/>
    <property type="match status" value="1"/>
</dbReference>
<keyword evidence="2" id="KW-0540">Nuclease</keyword>
<dbReference type="GO" id="GO:0046872">
    <property type="term" value="F:metal ion binding"/>
    <property type="evidence" value="ECO:0007669"/>
    <property type="project" value="InterPro"/>
</dbReference>
<dbReference type="PANTHER" id="PTHR43694:SF1">
    <property type="entry name" value="RIBONUCLEASE J"/>
    <property type="match status" value="1"/>
</dbReference>
<keyword evidence="3" id="KW-0378">Hydrolase</keyword>
<dbReference type="Pfam" id="PF22505">
    <property type="entry name" value="RNase_J_b_CASP"/>
    <property type="match status" value="1"/>
</dbReference>
<dbReference type="AlphaFoldDB" id="A0A381QJB6"/>
<dbReference type="SUPFAM" id="SSF56281">
    <property type="entry name" value="Metallo-hydrolase/oxidoreductase"/>
    <property type="match status" value="1"/>
</dbReference>
<accession>A0A381QJB6</accession>
<dbReference type="Gene3D" id="3.10.20.580">
    <property type="match status" value="1"/>
</dbReference>
<dbReference type="GO" id="GO:0004527">
    <property type="term" value="F:exonuclease activity"/>
    <property type="evidence" value="ECO:0007669"/>
    <property type="project" value="UniProtKB-KW"/>
</dbReference>
<dbReference type="InterPro" id="IPR055132">
    <property type="entry name" value="RNase_J_b_CASP"/>
</dbReference>
<evidence type="ECO:0000256" key="3">
    <source>
        <dbReference type="ARBA" id="ARBA00022839"/>
    </source>
</evidence>
<dbReference type="Gene3D" id="3.40.50.10710">
    <property type="entry name" value="Metallo-hydrolase/oxidoreductase"/>
    <property type="match status" value="1"/>
</dbReference>
<dbReference type="GO" id="GO:0003723">
    <property type="term" value="F:RNA binding"/>
    <property type="evidence" value="ECO:0007669"/>
    <property type="project" value="UniProtKB-KW"/>
</dbReference>
<keyword evidence="1" id="KW-0963">Cytoplasm</keyword>
<keyword evidence="3" id="KW-0269">Exonuclease</keyword>
<evidence type="ECO:0000256" key="4">
    <source>
        <dbReference type="ARBA" id="ARBA00022884"/>
    </source>
</evidence>
<dbReference type="InterPro" id="IPR042173">
    <property type="entry name" value="RNase_J_2"/>
</dbReference>
<dbReference type="Gene3D" id="3.60.15.10">
    <property type="entry name" value="Ribonuclease Z/Hydroxyacylglutathione hydrolase-like"/>
    <property type="match status" value="1"/>
</dbReference>
<protein>
    <recommendedName>
        <fullName evidence="5">Metallo-beta-lactamase domain-containing protein</fullName>
    </recommendedName>
</protein>
<dbReference type="InterPro" id="IPR036866">
    <property type="entry name" value="RibonucZ/Hydroxyglut_hydro"/>
</dbReference>
<dbReference type="InterPro" id="IPR001279">
    <property type="entry name" value="Metallo-B-lactamas"/>
</dbReference>
<sequence length="553" mass="60692">MEPPNVNITFLGGLGEVGRNCTCVEVDGKMLLIDFGVMFPDATMPGVDVILPDTRWLQERAADIVGLLITHGHEDHVGGVVHLLRDFEVPLYGSALTMGIARHKVSEARLEGRTSFQVVSDGERFKIGPFDVEVLPITHSVPQSLCVVLHTHHGVIVHTGDFKLDSNPIDGRITDLERLRELQEGPGVRVLMADSTNADKPGWSASESTVGETFERRFPEWNGRRVLVSCFASHLHRVQQVCDVAIKEGRTIFPLGRSMVNNLRIAQELGVLDLPHRYVDSIERVDMYEPGAVCVICTGSQGEPNAALSLLARSEHPDLSLGPDDVVMLSSHPIPGNEIPVYRVIDRLSRLGCEVIHDGHEHVHTTGHAQREDLRCLYDAVLPEWYVPVEGEYRMLRRNADLAIEAGHEPDRTLVVLDGTQLALDESGLHVVAHIPAPYRFVDGLLDDLGPEVLDARRKLGVGGFVHVVVVVSQKSGLIGHPEISTQGWIDADKSVVVLAELEVEVAQAVRGALSKGKGLEDLERVVRRVTGGFVGNRTRRRPPILASVITVD</sequence>
<feature type="domain" description="Metallo-beta-lactamase" evidence="5">
    <location>
        <begin position="18"/>
        <end position="214"/>
    </location>
</feature>
<gene>
    <name evidence="6" type="ORF">METZ01_LOCUS31934</name>
</gene>
<proteinExistence type="predicted"/>